<dbReference type="GO" id="GO:0005737">
    <property type="term" value="C:cytoplasm"/>
    <property type="evidence" value="ECO:0007669"/>
    <property type="project" value="TreeGrafter"/>
</dbReference>
<evidence type="ECO:0000256" key="2">
    <source>
        <dbReference type="ARBA" id="ARBA00022723"/>
    </source>
</evidence>
<dbReference type="Gene3D" id="3.50.50.60">
    <property type="entry name" value="FAD/NAD(P)-binding domain"/>
    <property type="match status" value="1"/>
</dbReference>
<dbReference type="STRING" id="2017.SAMN05444320_10128"/>
<keyword evidence="3" id="KW-0408">Iron</keyword>
<evidence type="ECO:0000256" key="3">
    <source>
        <dbReference type="ARBA" id="ARBA00023004"/>
    </source>
</evidence>
<dbReference type="GO" id="GO:0016705">
    <property type="term" value="F:oxidoreductase activity, acting on paired donors, with incorporation or reduction of molecular oxygen"/>
    <property type="evidence" value="ECO:0007669"/>
    <property type="project" value="UniProtKB-ARBA"/>
</dbReference>
<sequence length="584" mass="62174">MRLALYPGECQALNGPHPSRRACRSHPATTSADSGHEPPDTPTRAEQGAPPPGESGRARGVAADLPGYPRRVDTPALSGPSYWETSAPAPDRTEVELPAEVDVAVLGAGIAGITTAHLLTMAGRSVALVEAGRIASGVSGKTTAKVSTQHGMKYHRLAMLHGREAAARYADSQTAALEWIAAEVDRLGVDCAFRRTASWLFTEDPERVPDLRREAEAAAGAGLTAEFRDSAGLPFDTAGAVLVTGQAEFHPRRWLLALAEHAEAAGCVVAEGVRALTVEPGGPGRVVLTTRGRLRARDVVVTTHYPILDRGVFFARLDPVRDLVVAAPVDDPPDGMFLGVDSGHSVRTTPLPDGRRLLIALGEHYRPGSHEDVVGRHHRLAEWARQRFGAGEPTHHWSAQDLTTPDGLPYVGRYLPAGHHLWVATGFAQWGMTGGTLAGLLLRDLVTGEDNDWAPLYDPGRIPRLGAAPNAARFNATVARHAVGDHVRAIGNQRRPADLAPGEATVTRVGARLVAAHRDEEGTLRAVSARCTHLGCLVAFNNAERTWDCPCHGSRFDLDGSVRCGPAVHPLSTVDPSELDSGQS</sequence>
<evidence type="ECO:0000313" key="9">
    <source>
        <dbReference type="Proteomes" id="UP000184501"/>
    </source>
</evidence>
<dbReference type="SUPFAM" id="SSF50022">
    <property type="entry name" value="ISP domain"/>
    <property type="match status" value="1"/>
</dbReference>
<feature type="domain" description="Rieske" evidence="7">
    <location>
        <begin position="491"/>
        <end position="584"/>
    </location>
</feature>
<dbReference type="AlphaFoldDB" id="A0A1M4TAT0"/>
<evidence type="ECO:0000259" key="7">
    <source>
        <dbReference type="PROSITE" id="PS51296"/>
    </source>
</evidence>
<keyword evidence="4" id="KW-0411">Iron-sulfur</keyword>
<dbReference type="InterPro" id="IPR005805">
    <property type="entry name" value="Rieske_Fe-S_prot_C"/>
</dbReference>
<dbReference type="InterPro" id="IPR036922">
    <property type="entry name" value="Rieske_2Fe-2S_sf"/>
</dbReference>
<dbReference type="Pfam" id="PF00355">
    <property type="entry name" value="Rieske"/>
    <property type="match status" value="1"/>
</dbReference>
<dbReference type="GO" id="GO:0004497">
    <property type="term" value="F:monooxygenase activity"/>
    <property type="evidence" value="ECO:0007669"/>
    <property type="project" value="UniProtKB-ARBA"/>
</dbReference>
<dbReference type="SUPFAM" id="SSF51905">
    <property type="entry name" value="FAD/NAD(P)-binding domain"/>
    <property type="match status" value="1"/>
</dbReference>
<dbReference type="Gene3D" id="2.102.10.10">
    <property type="entry name" value="Rieske [2Fe-2S] iron-sulphur domain"/>
    <property type="match status" value="1"/>
</dbReference>
<evidence type="ECO:0000256" key="5">
    <source>
        <dbReference type="ARBA" id="ARBA00023157"/>
    </source>
</evidence>
<keyword evidence="5" id="KW-1015">Disulfide bond</keyword>
<gene>
    <name evidence="8" type="ORF">SAMN05444320_10128</name>
</gene>
<dbReference type="InterPro" id="IPR006076">
    <property type="entry name" value="FAD-dep_OxRdtase"/>
</dbReference>
<dbReference type="GO" id="GO:0016020">
    <property type="term" value="C:membrane"/>
    <property type="evidence" value="ECO:0007669"/>
    <property type="project" value="InterPro"/>
</dbReference>
<feature type="region of interest" description="Disordered" evidence="6">
    <location>
        <begin position="13"/>
        <end position="90"/>
    </location>
</feature>
<evidence type="ECO:0000256" key="6">
    <source>
        <dbReference type="SAM" id="MobiDB-lite"/>
    </source>
</evidence>
<proteinExistence type="predicted"/>
<keyword evidence="2" id="KW-0479">Metal-binding</keyword>
<dbReference type="Proteomes" id="UP000184501">
    <property type="component" value="Unassembled WGS sequence"/>
</dbReference>
<evidence type="ECO:0000256" key="4">
    <source>
        <dbReference type="ARBA" id="ARBA00023014"/>
    </source>
</evidence>
<dbReference type="InterPro" id="IPR017941">
    <property type="entry name" value="Rieske_2Fe-2S"/>
</dbReference>
<reference evidence="8 9" key="1">
    <citation type="submission" date="2016-11" db="EMBL/GenBank/DDBJ databases">
        <authorList>
            <person name="Jaros S."/>
            <person name="Januszkiewicz K."/>
            <person name="Wedrychowicz H."/>
        </authorList>
    </citation>
    <scope>NUCLEOTIDE SEQUENCE [LARGE SCALE GENOMIC DNA]</scope>
    <source>
        <strain evidence="8 9">DSM 44523</strain>
    </source>
</reference>
<evidence type="ECO:0000313" key="8">
    <source>
        <dbReference type="EMBL" id="SHE41530.1"/>
    </source>
</evidence>
<name>A0A1M4TAT0_STRHI</name>
<dbReference type="PRINTS" id="PR00162">
    <property type="entry name" value="RIESKE"/>
</dbReference>
<dbReference type="PANTHER" id="PTHR13847">
    <property type="entry name" value="SARCOSINE DEHYDROGENASE-RELATED"/>
    <property type="match status" value="1"/>
</dbReference>
<dbReference type="GO" id="GO:0046872">
    <property type="term" value="F:metal ion binding"/>
    <property type="evidence" value="ECO:0007669"/>
    <property type="project" value="UniProtKB-KW"/>
</dbReference>
<dbReference type="Gene3D" id="3.30.9.10">
    <property type="entry name" value="D-Amino Acid Oxidase, subunit A, domain 2"/>
    <property type="match status" value="1"/>
</dbReference>
<dbReference type="PANTHER" id="PTHR13847:SF274">
    <property type="entry name" value="RIESKE 2FE-2S IRON-SULFUR PROTEIN YHFW-RELATED"/>
    <property type="match status" value="1"/>
</dbReference>
<organism evidence="8 9">
    <name type="scientific">Streptoalloteichus hindustanus</name>
    <dbReference type="NCBI Taxonomy" id="2017"/>
    <lineage>
        <taxon>Bacteria</taxon>
        <taxon>Bacillati</taxon>
        <taxon>Actinomycetota</taxon>
        <taxon>Actinomycetes</taxon>
        <taxon>Pseudonocardiales</taxon>
        <taxon>Pseudonocardiaceae</taxon>
        <taxon>Streptoalloteichus</taxon>
    </lineage>
</organism>
<dbReference type="Pfam" id="PF01266">
    <property type="entry name" value="DAO"/>
    <property type="match status" value="1"/>
</dbReference>
<evidence type="ECO:0000256" key="1">
    <source>
        <dbReference type="ARBA" id="ARBA00022714"/>
    </source>
</evidence>
<dbReference type="EMBL" id="FQVN01000001">
    <property type="protein sequence ID" value="SHE41530.1"/>
    <property type="molecule type" value="Genomic_DNA"/>
</dbReference>
<dbReference type="GO" id="GO:0051537">
    <property type="term" value="F:2 iron, 2 sulfur cluster binding"/>
    <property type="evidence" value="ECO:0007669"/>
    <property type="project" value="UniProtKB-KW"/>
</dbReference>
<dbReference type="InterPro" id="IPR036188">
    <property type="entry name" value="FAD/NAD-bd_sf"/>
</dbReference>
<dbReference type="PROSITE" id="PS51296">
    <property type="entry name" value="RIESKE"/>
    <property type="match status" value="1"/>
</dbReference>
<accession>A0A1M4TAT0</accession>
<keyword evidence="9" id="KW-1185">Reference proteome</keyword>
<keyword evidence="1" id="KW-0001">2Fe-2S</keyword>
<protein>
    <submittedName>
        <fullName evidence="8">Glycine/D-amino acid oxidase</fullName>
    </submittedName>
</protein>